<evidence type="ECO:0000256" key="4">
    <source>
        <dbReference type="ARBA" id="ARBA00022898"/>
    </source>
</evidence>
<organism evidence="5">
    <name type="scientific">marine sediment metagenome</name>
    <dbReference type="NCBI Taxonomy" id="412755"/>
    <lineage>
        <taxon>unclassified sequences</taxon>
        <taxon>metagenomes</taxon>
        <taxon>ecological metagenomes</taxon>
    </lineage>
</organism>
<dbReference type="PANTHER" id="PTHR11986:SF79">
    <property type="entry name" value="ACETYLORNITHINE AMINOTRANSFERASE, MITOCHONDRIAL"/>
    <property type="match status" value="1"/>
</dbReference>
<dbReference type="InterPro" id="IPR015421">
    <property type="entry name" value="PyrdxlP-dep_Trfase_major"/>
</dbReference>
<dbReference type="InterPro" id="IPR015424">
    <property type="entry name" value="PyrdxlP-dep_Trfase"/>
</dbReference>
<reference evidence="5" key="1">
    <citation type="journal article" date="2014" name="Front. Microbiol.">
        <title>High frequency of phylogenetically diverse reductive dehalogenase-homologous genes in deep subseafloor sedimentary metagenomes.</title>
        <authorList>
            <person name="Kawai M."/>
            <person name="Futagami T."/>
            <person name="Toyoda A."/>
            <person name="Takaki Y."/>
            <person name="Nishi S."/>
            <person name="Hori S."/>
            <person name="Arai W."/>
            <person name="Tsubouchi T."/>
            <person name="Morono Y."/>
            <person name="Uchiyama I."/>
            <person name="Ito T."/>
            <person name="Fujiyama A."/>
            <person name="Inagaki F."/>
            <person name="Takami H."/>
        </authorList>
    </citation>
    <scope>NUCLEOTIDE SEQUENCE</scope>
    <source>
        <strain evidence="5">Expedition CK06-06</strain>
    </source>
</reference>
<dbReference type="Pfam" id="PF00202">
    <property type="entry name" value="Aminotran_3"/>
    <property type="match status" value="1"/>
</dbReference>
<evidence type="ECO:0000256" key="3">
    <source>
        <dbReference type="ARBA" id="ARBA00022679"/>
    </source>
</evidence>
<dbReference type="InterPro" id="IPR050103">
    <property type="entry name" value="Class-III_PLP-dep_AT"/>
</dbReference>
<evidence type="ECO:0008006" key="6">
    <source>
        <dbReference type="Google" id="ProtNLM"/>
    </source>
</evidence>
<dbReference type="GO" id="GO:0030170">
    <property type="term" value="F:pyridoxal phosphate binding"/>
    <property type="evidence" value="ECO:0007669"/>
    <property type="project" value="InterPro"/>
</dbReference>
<evidence type="ECO:0000256" key="2">
    <source>
        <dbReference type="ARBA" id="ARBA00022576"/>
    </source>
</evidence>
<keyword evidence="2" id="KW-0032">Aminotransferase</keyword>
<dbReference type="Gene3D" id="3.40.640.10">
    <property type="entry name" value="Type I PLP-dependent aspartate aminotransferase-like (Major domain)"/>
    <property type="match status" value="1"/>
</dbReference>
<dbReference type="InterPro" id="IPR015422">
    <property type="entry name" value="PyrdxlP-dep_Trfase_small"/>
</dbReference>
<evidence type="ECO:0000313" key="5">
    <source>
        <dbReference type="EMBL" id="GAH75075.1"/>
    </source>
</evidence>
<dbReference type="GO" id="GO:0042802">
    <property type="term" value="F:identical protein binding"/>
    <property type="evidence" value="ECO:0007669"/>
    <property type="project" value="TreeGrafter"/>
</dbReference>
<feature type="non-terminal residue" evidence="5">
    <location>
        <position position="151"/>
    </location>
</feature>
<dbReference type="PANTHER" id="PTHR11986">
    <property type="entry name" value="AMINOTRANSFERASE CLASS III"/>
    <property type="match status" value="1"/>
</dbReference>
<proteinExistence type="predicted"/>
<gene>
    <name evidence="5" type="ORF">S03H2_49825</name>
</gene>
<sequence length="151" mass="17183">MKTEELIENEKKYLMQTYTRPAMVLDKGEGMKVWDLEGTQYYDFIGGIAVNALGYSHPKLVQAIKNQAEKLIHCSNLYYSEPQIILARMLVELSYGDKVFFGNSGAEVNEGAIKLAVKYFKEQNKDKHTIIYMKNSFHGRTIGTLAVTGKY</sequence>
<protein>
    <recommendedName>
        <fullName evidence="6">Aspartate aminotransferase family protein</fullName>
    </recommendedName>
</protein>
<keyword evidence="3" id="KW-0808">Transferase</keyword>
<evidence type="ECO:0000256" key="1">
    <source>
        <dbReference type="ARBA" id="ARBA00001933"/>
    </source>
</evidence>
<dbReference type="GO" id="GO:0008483">
    <property type="term" value="F:transaminase activity"/>
    <property type="evidence" value="ECO:0007669"/>
    <property type="project" value="UniProtKB-KW"/>
</dbReference>
<dbReference type="AlphaFoldDB" id="X1J0Q4"/>
<dbReference type="SUPFAM" id="SSF53383">
    <property type="entry name" value="PLP-dependent transferases"/>
    <property type="match status" value="1"/>
</dbReference>
<comment type="caution">
    <text evidence="5">The sequence shown here is derived from an EMBL/GenBank/DDBJ whole genome shotgun (WGS) entry which is preliminary data.</text>
</comment>
<keyword evidence="4" id="KW-0663">Pyridoxal phosphate</keyword>
<accession>X1J0Q4</accession>
<comment type="cofactor">
    <cofactor evidence="1">
        <name>pyridoxal 5'-phosphate</name>
        <dbReference type="ChEBI" id="CHEBI:597326"/>
    </cofactor>
</comment>
<dbReference type="InterPro" id="IPR005814">
    <property type="entry name" value="Aminotrans_3"/>
</dbReference>
<dbReference type="Gene3D" id="3.90.1150.10">
    <property type="entry name" value="Aspartate Aminotransferase, domain 1"/>
    <property type="match status" value="1"/>
</dbReference>
<name>X1J0Q4_9ZZZZ</name>
<dbReference type="EMBL" id="BARU01031508">
    <property type="protein sequence ID" value="GAH75075.1"/>
    <property type="molecule type" value="Genomic_DNA"/>
</dbReference>